<evidence type="ECO:0000259" key="1">
    <source>
        <dbReference type="PROSITE" id="PS50035"/>
    </source>
</evidence>
<dbReference type="GO" id="GO:0003824">
    <property type="term" value="F:catalytic activity"/>
    <property type="evidence" value="ECO:0007669"/>
    <property type="project" value="InterPro"/>
</dbReference>
<accession>A0A9X2A7T9</accession>
<dbReference type="EMBL" id="JAJSON010000015">
    <property type="protein sequence ID" value="MCG9971163.1"/>
    <property type="molecule type" value="Genomic_DNA"/>
</dbReference>
<dbReference type="InterPro" id="IPR059166">
    <property type="entry name" value="PLD-like_cat"/>
</dbReference>
<dbReference type="RefSeq" id="WP_240097181.1">
    <property type="nucleotide sequence ID" value="NZ_JAJSON010000015.1"/>
</dbReference>
<dbReference type="GO" id="GO:0006793">
    <property type="term" value="P:phosphorus metabolic process"/>
    <property type="evidence" value="ECO:0007669"/>
    <property type="project" value="UniProtKB-ARBA"/>
</dbReference>
<organism evidence="2 3">
    <name type="scientific">Christiangramia crocea</name>
    <dbReference type="NCBI Taxonomy" id="2904124"/>
    <lineage>
        <taxon>Bacteria</taxon>
        <taxon>Pseudomonadati</taxon>
        <taxon>Bacteroidota</taxon>
        <taxon>Flavobacteriia</taxon>
        <taxon>Flavobacteriales</taxon>
        <taxon>Flavobacteriaceae</taxon>
        <taxon>Christiangramia</taxon>
    </lineage>
</organism>
<comment type="caution">
    <text evidence="2">The sequence shown here is derived from an EMBL/GenBank/DDBJ whole genome shotgun (WGS) entry which is preliminary data.</text>
</comment>
<proteinExistence type="predicted"/>
<gene>
    <name evidence="2" type="ORF">LU635_05890</name>
</gene>
<feature type="domain" description="PLD phosphodiesterase" evidence="1">
    <location>
        <begin position="79"/>
        <end position="106"/>
    </location>
</feature>
<reference evidence="2" key="1">
    <citation type="submission" date="2021-12" db="EMBL/GenBank/DDBJ databases">
        <title>Description of Gramella crocea sp. nov., a new bacterium isolated from activated sludge.</title>
        <authorList>
            <person name="Zhang X."/>
        </authorList>
    </citation>
    <scope>NUCLEOTIDE SEQUENCE</scope>
    <source>
        <strain evidence="2">YB25</strain>
    </source>
</reference>
<keyword evidence="3" id="KW-1185">Reference proteome</keyword>
<dbReference type="InterPro" id="IPR001736">
    <property type="entry name" value="PLipase_D/transphosphatidylase"/>
</dbReference>
<name>A0A9X2A7T9_9FLAO</name>
<protein>
    <submittedName>
        <fullName evidence="2">Phospholipase D family protein</fullName>
    </submittedName>
</protein>
<dbReference type="PROSITE" id="PS50035">
    <property type="entry name" value="PLD"/>
    <property type="match status" value="1"/>
</dbReference>
<evidence type="ECO:0000313" key="3">
    <source>
        <dbReference type="Proteomes" id="UP001139344"/>
    </source>
</evidence>
<dbReference type="SUPFAM" id="SSF56024">
    <property type="entry name" value="Phospholipase D/nuclease"/>
    <property type="match status" value="1"/>
</dbReference>
<dbReference type="AlphaFoldDB" id="A0A9X2A7T9"/>
<dbReference type="Proteomes" id="UP001139344">
    <property type="component" value="Unassembled WGS sequence"/>
</dbReference>
<evidence type="ECO:0000313" key="2">
    <source>
        <dbReference type="EMBL" id="MCG9971163.1"/>
    </source>
</evidence>
<sequence length="376" mass="43546">MEIYLKNWYDKFIQELPKTKNLRIISPFVGEQILRKIEKNFNFQNFELITRYNLQDFALKVSSLDGIKFSVNNGAHIYGIKGLHSKVYLLDKRAAIITSANLTNGGLRNNMECGIYLTDKKVIADLHNHFKDLKNIAGKKLEINECLKWESKLSNVNTSKGKAATLPDYGSTKSNFNSSINYFIKFFGKADNRVELDFPVKEEIDRALCHYACGFPINKKPRQVKDGDIIYMARMTENPNDYAIFGKATALKFKEGRDIASDIEKHEREWKKKWPVYLRVENPIFLNGTMSDGILLSDLMEKFEYDSFPSTRKRYDNGERDIEVKRSLMRKAYTRITHNSANWLDQQFEDALQITGKVPGSFLKKLPQTTTNLNDW</sequence>
<dbReference type="Gene3D" id="3.30.870.10">
    <property type="entry name" value="Endonuclease Chain A"/>
    <property type="match status" value="1"/>
</dbReference>
<dbReference type="CDD" id="cd09176">
    <property type="entry name" value="PLDc_unchar6"/>
    <property type="match status" value="1"/>
</dbReference>
<dbReference type="InterPro" id="IPR025202">
    <property type="entry name" value="PLD-like_dom"/>
</dbReference>
<dbReference type="Pfam" id="PF13091">
    <property type="entry name" value="PLDc_2"/>
    <property type="match status" value="1"/>
</dbReference>